<evidence type="ECO:0000256" key="2">
    <source>
        <dbReference type="ARBA" id="ARBA00004651"/>
    </source>
</evidence>
<keyword evidence="8" id="KW-0378">Hydrolase</keyword>
<dbReference type="PANTHER" id="PTHR43221">
    <property type="entry name" value="PROTEASE HTPX"/>
    <property type="match status" value="1"/>
</dbReference>
<dbReference type="InterPro" id="IPR050083">
    <property type="entry name" value="HtpX_protease"/>
</dbReference>
<organism evidence="15">
    <name type="scientific">hydrothermal vent metagenome</name>
    <dbReference type="NCBI Taxonomy" id="652676"/>
    <lineage>
        <taxon>unclassified sequences</taxon>
        <taxon>metagenomes</taxon>
        <taxon>ecological metagenomes</taxon>
    </lineage>
</organism>
<feature type="transmembrane region" description="Helical" evidence="13">
    <location>
        <begin position="140"/>
        <end position="159"/>
    </location>
</feature>
<comment type="subcellular location">
    <subcellularLocation>
        <location evidence="2">Cell membrane</location>
        <topology evidence="2">Multi-pass membrane protein</topology>
    </subcellularLocation>
</comment>
<dbReference type="GO" id="GO:0004222">
    <property type="term" value="F:metalloendopeptidase activity"/>
    <property type="evidence" value="ECO:0007669"/>
    <property type="project" value="InterPro"/>
</dbReference>
<reference evidence="15" key="1">
    <citation type="submission" date="2018-06" db="EMBL/GenBank/DDBJ databases">
        <authorList>
            <person name="Zhirakovskaya E."/>
        </authorList>
    </citation>
    <scope>NUCLEOTIDE SEQUENCE</scope>
</reference>
<dbReference type="GO" id="GO:0046872">
    <property type="term" value="F:metal ion binding"/>
    <property type="evidence" value="ECO:0007669"/>
    <property type="project" value="UniProtKB-KW"/>
</dbReference>
<evidence type="ECO:0000256" key="11">
    <source>
        <dbReference type="ARBA" id="ARBA00023049"/>
    </source>
</evidence>
<evidence type="ECO:0000256" key="7">
    <source>
        <dbReference type="ARBA" id="ARBA00022723"/>
    </source>
</evidence>
<dbReference type="PANTHER" id="PTHR43221:SF1">
    <property type="entry name" value="PROTEASE HTPX"/>
    <property type="match status" value="1"/>
</dbReference>
<dbReference type="EMBL" id="UOEQ01000093">
    <property type="protein sequence ID" value="VAW16239.1"/>
    <property type="molecule type" value="Genomic_DNA"/>
</dbReference>
<accession>A0A3B0TVQ7</accession>
<dbReference type="Gene3D" id="3.30.2010.10">
    <property type="entry name" value="Metalloproteases ('zincins'), catalytic domain"/>
    <property type="match status" value="1"/>
</dbReference>
<name>A0A3B0TVQ7_9ZZZZ</name>
<evidence type="ECO:0000256" key="4">
    <source>
        <dbReference type="ARBA" id="ARBA00022475"/>
    </source>
</evidence>
<dbReference type="HAMAP" id="MF_00188">
    <property type="entry name" value="Pept_M48_protease_HtpX"/>
    <property type="match status" value="1"/>
</dbReference>
<dbReference type="Pfam" id="PF01435">
    <property type="entry name" value="Peptidase_M48"/>
    <property type="match status" value="1"/>
</dbReference>
<dbReference type="AlphaFoldDB" id="A0A3B0TVQ7"/>
<keyword evidence="9" id="KW-0862">Zinc</keyword>
<evidence type="ECO:0000256" key="12">
    <source>
        <dbReference type="ARBA" id="ARBA00023136"/>
    </source>
</evidence>
<evidence type="ECO:0000256" key="3">
    <source>
        <dbReference type="ARBA" id="ARBA00009779"/>
    </source>
</evidence>
<evidence type="ECO:0000256" key="13">
    <source>
        <dbReference type="SAM" id="Phobius"/>
    </source>
</evidence>
<proteinExistence type="inferred from homology"/>
<keyword evidence="11" id="KW-0482">Metalloprotease</keyword>
<feature type="transmembrane region" description="Helical" evidence="13">
    <location>
        <begin position="179"/>
        <end position="199"/>
    </location>
</feature>
<dbReference type="InterPro" id="IPR022919">
    <property type="entry name" value="Pept_M48_protease_HtpX"/>
</dbReference>
<comment type="similarity">
    <text evidence="3">Belongs to the peptidase M48B family.</text>
</comment>
<dbReference type="GO" id="GO:0006508">
    <property type="term" value="P:proteolysis"/>
    <property type="evidence" value="ECO:0007669"/>
    <property type="project" value="UniProtKB-KW"/>
</dbReference>
<evidence type="ECO:0000256" key="6">
    <source>
        <dbReference type="ARBA" id="ARBA00022692"/>
    </source>
</evidence>
<keyword evidence="4" id="KW-1003">Cell membrane</keyword>
<comment type="cofactor">
    <cofactor evidence="1">
        <name>Zn(2+)</name>
        <dbReference type="ChEBI" id="CHEBI:29105"/>
    </cofactor>
</comment>
<evidence type="ECO:0000256" key="8">
    <source>
        <dbReference type="ARBA" id="ARBA00022801"/>
    </source>
</evidence>
<evidence type="ECO:0000256" key="5">
    <source>
        <dbReference type="ARBA" id="ARBA00022670"/>
    </source>
</evidence>
<sequence length="289" mass="31204">MNTLKTTLLLGTLTLIFISAGAVMGGRAGMMLAFMFAIGMNFFAYFYSDKLVLKMYGAREVAQADAPWLYDMVWQLAQRAEIPMPKVYLIPSEQPNAFATGRNPSHAAVAVTQGITKVLDREELAGVLAHELAHIKNRDILIGTIAATVAGAISMLANMAQMSMLFGGRGGGERGSNPIVMIAMMIVAPIAAMLVQMAISRTREYQADRAGAEIMGNPMPLARALEKLGNAAKKIPMDANPATAHMFIVSPLSGKSFTSLFSTHPPMEKRIAELRNMSSVVKSDGFQYL</sequence>
<dbReference type="GO" id="GO:0005886">
    <property type="term" value="C:plasma membrane"/>
    <property type="evidence" value="ECO:0007669"/>
    <property type="project" value="UniProtKB-SubCell"/>
</dbReference>
<dbReference type="NCBIfam" id="NF002826">
    <property type="entry name" value="PRK03001.1"/>
    <property type="match status" value="1"/>
</dbReference>
<feature type="domain" description="Peptidase M48" evidence="14">
    <location>
        <begin position="65"/>
        <end position="277"/>
    </location>
</feature>
<protein>
    <submittedName>
        <fullName evidence="15">Peptidase M48, Ste24p</fullName>
    </submittedName>
</protein>
<keyword evidence="12 13" id="KW-0472">Membrane</keyword>
<dbReference type="CDD" id="cd07336">
    <property type="entry name" value="M48B_HtpX_like"/>
    <property type="match status" value="1"/>
</dbReference>
<evidence type="ECO:0000313" key="15">
    <source>
        <dbReference type="EMBL" id="VAW16239.1"/>
    </source>
</evidence>
<dbReference type="InterPro" id="IPR001915">
    <property type="entry name" value="Peptidase_M48"/>
</dbReference>
<feature type="transmembrane region" description="Helical" evidence="13">
    <location>
        <begin position="31"/>
        <end position="48"/>
    </location>
</feature>
<evidence type="ECO:0000259" key="14">
    <source>
        <dbReference type="Pfam" id="PF01435"/>
    </source>
</evidence>
<evidence type="ECO:0000256" key="1">
    <source>
        <dbReference type="ARBA" id="ARBA00001947"/>
    </source>
</evidence>
<keyword evidence="10 13" id="KW-1133">Transmembrane helix</keyword>
<keyword evidence="7" id="KW-0479">Metal-binding</keyword>
<keyword evidence="5" id="KW-0645">Protease</keyword>
<evidence type="ECO:0000256" key="9">
    <source>
        <dbReference type="ARBA" id="ARBA00022833"/>
    </source>
</evidence>
<gene>
    <name evidence="15" type="ORF">MNBD_ALPHA11-424</name>
</gene>
<keyword evidence="6 13" id="KW-0812">Transmembrane</keyword>
<evidence type="ECO:0000256" key="10">
    <source>
        <dbReference type="ARBA" id="ARBA00022989"/>
    </source>
</evidence>